<feature type="transmembrane region" description="Helical" evidence="6">
    <location>
        <begin position="12"/>
        <end position="33"/>
    </location>
</feature>
<comment type="subcellular location">
    <subcellularLocation>
        <location evidence="1">Cell membrane</location>
        <topology evidence="1">Multi-pass membrane protein</topology>
    </subcellularLocation>
</comment>
<dbReference type="EMBL" id="QEQF01000006">
    <property type="protein sequence ID" value="RDF09940.1"/>
    <property type="molecule type" value="Genomic_DNA"/>
</dbReference>
<organism evidence="7 8">
    <name type="scientific">Haemophilus paraphrohaemolyticus</name>
    <dbReference type="NCBI Taxonomy" id="736"/>
    <lineage>
        <taxon>Bacteria</taxon>
        <taxon>Pseudomonadati</taxon>
        <taxon>Pseudomonadota</taxon>
        <taxon>Gammaproteobacteria</taxon>
        <taxon>Pasteurellales</taxon>
        <taxon>Pasteurellaceae</taxon>
        <taxon>Haemophilus</taxon>
    </lineage>
</organism>
<keyword evidence="5 6" id="KW-0472">Membrane</keyword>
<keyword evidence="8" id="KW-1185">Reference proteome</keyword>
<feature type="transmembrane region" description="Helical" evidence="6">
    <location>
        <begin position="72"/>
        <end position="94"/>
    </location>
</feature>
<dbReference type="Proteomes" id="UP000253945">
    <property type="component" value="Unassembled WGS sequence"/>
</dbReference>
<evidence type="ECO:0000256" key="1">
    <source>
        <dbReference type="ARBA" id="ARBA00004651"/>
    </source>
</evidence>
<dbReference type="NCBIfam" id="NF004763">
    <property type="entry name" value="PRK06099.1"/>
    <property type="match status" value="1"/>
</dbReference>
<dbReference type="STRING" id="736.B0184_05200"/>
<dbReference type="AlphaFoldDB" id="A0A369ZSI7"/>
<gene>
    <name evidence="7" type="ORF">DPV92_07055</name>
</gene>
<evidence type="ECO:0000313" key="8">
    <source>
        <dbReference type="Proteomes" id="UP000253945"/>
    </source>
</evidence>
<dbReference type="InterPro" id="IPR005598">
    <property type="entry name" value="ATP_synth_I"/>
</dbReference>
<reference evidence="7 8" key="1">
    <citation type="submission" date="2018-05" db="EMBL/GenBank/DDBJ databases">
        <title>Draft Genome Sequences for a Diverse set of 7 Haemophilus Species.</title>
        <authorList>
            <person name="Nichols M."/>
            <person name="Topaz N."/>
            <person name="Wang X."/>
            <person name="Wang X."/>
            <person name="Boxrud D."/>
        </authorList>
    </citation>
    <scope>NUCLEOTIDE SEQUENCE [LARGE SCALE GENOMIC DNA]</scope>
    <source>
        <strain evidence="7 8">C2014016342</strain>
    </source>
</reference>
<dbReference type="RefSeq" id="WP_111354262.1">
    <property type="nucleotide sequence ID" value="NZ_QEQF01000006.1"/>
</dbReference>
<evidence type="ECO:0000256" key="6">
    <source>
        <dbReference type="SAM" id="Phobius"/>
    </source>
</evidence>
<evidence type="ECO:0000256" key="5">
    <source>
        <dbReference type="ARBA" id="ARBA00023136"/>
    </source>
</evidence>
<dbReference type="Pfam" id="PF03899">
    <property type="entry name" value="ATP-synt_I"/>
    <property type="match status" value="1"/>
</dbReference>
<name>A0A369ZSI7_9PAST</name>
<evidence type="ECO:0000256" key="3">
    <source>
        <dbReference type="ARBA" id="ARBA00022692"/>
    </source>
</evidence>
<keyword evidence="2" id="KW-1003">Cell membrane</keyword>
<sequence>MSAVINRAKHRYIKAIKWEMAIIFLSFLAVITVQSELNVSFLAGAISSFLPHCVFVYWIFFKSAKVQQKMTAFYWGEGMKWLMTMVLIILSLTLLPALKVLFFFAGYFVTLLLNIVLPVMLERHTT</sequence>
<proteinExistence type="predicted"/>
<protein>
    <submittedName>
        <fullName evidence="7">F0F1 ATP synthase subunit I</fullName>
    </submittedName>
</protein>
<keyword evidence="3 6" id="KW-0812">Transmembrane</keyword>
<dbReference type="GO" id="GO:0005886">
    <property type="term" value="C:plasma membrane"/>
    <property type="evidence" value="ECO:0007669"/>
    <property type="project" value="UniProtKB-SubCell"/>
</dbReference>
<evidence type="ECO:0000256" key="4">
    <source>
        <dbReference type="ARBA" id="ARBA00022989"/>
    </source>
</evidence>
<comment type="caution">
    <text evidence="7">The sequence shown here is derived from an EMBL/GenBank/DDBJ whole genome shotgun (WGS) entry which is preliminary data.</text>
</comment>
<feature type="transmembrane region" description="Helical" evidence="6">
    <location>
        <begin position="100"/>
        <end position="121"/>
    </location>
</feature>
<feature type="transmembrane region" description="Helical" evidence="6">
    <location>
        <begin position="39"/>
        <end position="60"/>
    </location>
</feature>
<evidence type="ECO:0000313" key="7">
    <source>
        <dbReference type="EMBL" id="RDF09940.1"/>
    </source>
</evidence>
<keyword evidence="4 6" id="KW-1133">Transmembrane helix</keyword>
<accession>A0A369ZSI7</accession>
<evidence type="ECO:0000256" key="2">
    <source>
        <dbReference type="ARBA" id="ARBA00022475"/>
    </source>
</evidence>